<dbReference type="EMBL" id="JBDFQZ010000010">
    <property type="protein sequence ID" value="KAK9682375.1"/>
    <property type="molecule type" value="Genomic_DNA"/>
</dbReference>
<evidence type="ECO:0000313" key="2">
    <source>
        <dbReference type="Proteomes" id="UP001443914"/>
    </source>
</evidence>
<dbReference type="AlphaFoldDB" id="A0AAW1I185"/>
<proteinExistence type="predicted"/>
<reference evidence="1" key="1">
    <citation type="submission" date="2024-03" db="EMBL/GenBank/DDBJ databases">
        <title>WGS assembly of Saponaria officinalis var. Norfolk2.</title>
        <authorList>
            <person name="Jenkins J."/>
            <person name="Shu S."/>
            <person name="Grimwood J."/>
            <person name="Barry K."/>
            <person name="Goodstein D."/>
            <person name="Schmutz J."/>
            <person name="Leebens-Mack J."/>
            <person name="Osbourn A."/>
        </authorList>
    </citation>
    <scope>NUCLEOTIDE SEQUENCE [LARGE SCALE GENOMIC DNA]</scope>
    <source>
        <strain evidence="1">JIC</strain>
    </source>
</reference>
<accession>A0AAW1I185</accession>
<gene>
    <name evidence="1" type="ORF">RND81_10G069400</name>
</gene>
<sequence length="88" mass="9968">MFLLFGVNEIKLDLPPSSSIYFQVGIITKKLSVDQFVTIHSCSKNNAFLFQGRFVGRLRGLSLKPLSEIQIHFSQAQRSRRGGRLITN</sequence>
<organism evidence="1 2">
    <name type="scientific">Saponaria officinalis</name>
    <name type="common">Common soapwort</name>
    <name type="synonym">Lychnis saponaria</name>
    <dbReference type="NCBI Taxonomy" id="3572"/>
    <lineage>
        <taxon>Eukaryota</taxon>
        <taxon>Viridiplantae</taxon>
        <taxon>Streptophyta</taxon>
        <taxon>Embryophyta</taxon>
        <taxon>Tracheophyta</taxon>
        <taxon>Spermatophyta</taxon>
        <taxon>Magnoliopsida</taxon>
        <taxon>eudicotyledons</taxon>
        <taxon>Gunneridae</taxon>
        <taxon>Pentapetalae</taxon>
        <taxon>Caryophyllales</taxon>
        <taxon>Caryophyllaceae</taxon>
        <taxon>Caryophylleae</taxon>
        <taxon>Saponaria</taxon>
    </lineage>
</organism>
<keyword evidence="2" id="KW-1185">Reference proteome</keyword>
<protein>
    <submittedName>
        <fullName evidence="1">Uncharacterized protein</fullName>
    </submittedName>
</protein>
<evidence type="ECO:0000313" key="1">
    <source>
        <dbReference type="EMBL" id="KAK9682375.1"/>
    </source>
</evidence>
<comment type="caution">
    <text evidence="1">The sequence shown here is derived from an EMBL/GenBank/DDBJ whole genome shotgun (WGS) entry which is preliminary data.</text>
</comment>
<name>A0AAW1I185_SAPOF</name>
<dbReference type="Proteomes" id="UP001443914">
    <property type="component" value="Unassembled WGS sequence"/>
</dbReference>